<dbReference type="Gene3D" id="3.90.1480.20">
    <property type="entry name" value="Glycosyl transferase family 29"/>
    <property type="match status" value="1"/>
</dbReference>
<dbReference type="InterPro" id="IPR001675">
    <property type="entry name" value="Glyco_trans_29"/>
</dbReference>
<evidence type="ECO:0000313" key="16">
    <source>
        <dbReference type="EnsemblMetazoa" id="XP_038050365.1"/>
    </source>
</evidence>
<dbReference type="AlphaFoldDB" id="A0A913ZH67"/>
<evidence type="ECO:0000256" key="14">
    <source>
        <dbReference type="ARBA" id="ARBA00043744"/>
    </source>
</evidence>
<evidence type="ECO:0000256" key="9">
    <source>
        <dbReference type="ARBA" id="ARBA00023034"/>
    </source>
</evidence>
<keyword evidence="3" id="KW-0328">Glycosyltransferase</keyword>
<evidence type="ECO:0000256" key="7">
    <source>
        <dbReference type="ARBA" id="ARBA00022981"/>
    </source>
</evidence>
<evidence type="ECO:0000256" key="15">
    <source>
        <dbReference type="SAM" id="Phobius"/>
    </source>
</evidence>
<dbReference type="EnsemblMetazoa" id="XM_038194437.1">
    <property type="protein sequence ID" value="XP_038050365.1"/>
    <property type="gene ID" value="LOC119723657"/>
</dbReference>
<comment type="catalytic activity">
    <reaction evidence="14">
        <text>a ganglioside GM1b (d18:1(4E)) + CMP-N-acetyl-beta-neuraminate = a ganglioside GD1alpha (d18:1(4E)) + CMP + H(+)</text>
        <dbReference type="Rhea" id="RHEA:41968"/>
        <dbReference type="ChEBI" id="CHEBI:15378"/>
        <dbReference type="ChEBI" id="CHEBI:57812"/>
        <dbReference type="ChEBI" id="CHEBI:60377"/>
        <dbReference type="ChEBI" id="CHEBI:78568"/>
        <dbReference type="ChEBI" id="CHEBI:78569"/>
    </reaction>
    <physiologicalReaction direction="left-to-right" evidence="14">
        <dbReference type="Rhea" id="RHEA:41969"/>
    </physiologicalReaction>
</comment>
<comment type="similarity">
    <text evidence="2">Belongs to the glycosyltransferase 29 family.</text>
</comment>
<keyword evidence="8 15" id="KW-1133">Transmembrane helix</keyword>
<evidence type="ECO:0000256" key="13">
    <source>
        <dbReference type="ARBA" id="ARBA00023180"/>
    </source>
</evidence>
<dbReference type="GO" id="GO:0001665">
    <property type="term" value="F:alpha-N-acetylgalactosaminide alpha-2,6-sialyltransferase activity"/>
    <property type="evidence" value="ECO:0007669"/>
    <property type="project" value="TreeGrafter"/>
</dbReference>
<dbReference type="OrthoDB" id="10264956at2759"/>
<sequence>MRKLAAYFVGSALLASLGYLFLGIWLFTPRDRERAGAFEDAFVDARDPYRLYMNTSATLPPVGGAIRHYKSLLDNEPVTLRCSSCAVVSSSGFLLGKEAGQEINSHPCTIRMNMAPVEGYQRDVGNRTTLRVMNFFMTGLKPEELPSGSRVMVWGLFRRSVYLERARNLTGRLSAVSTFHGQTVEGEGEAAKLFTKETGQPLGGTKSWLSTGWLTLMIAIDVCQEIHVYGMVTADHCAHNPQKDFPYHYYNNRGKECSIYRGAELNKRGGHRFMTEKAVFARWALRYNISFHYPEWELDKALANLDTPFLKNQGRRPS</sequence>
<dbReference type="InterPro" id="IPR038578">
    <property type="entry name" value="GT29-like_sf"/>
</dbReference>
<keyword evidence="5 15" id="KW-0812">Transmembrane</keyword>
<dbReference type="GO" id="GO:0001574">
    <property type="term" value="P:ganglioside biosynthetic process"/>
    <property type="evidence" value="ECO:0007669"/>
    <property type="project" value="TreeGrafter"/>
</dbReference>
<keyword evidence="17" id="KW-1185">Reference proteome</keyword>
<keyword evidence="10" id="KW-0443">Lipid metabolism</keyword>
<evidence type="ECO:0000256" key="11">
    <source>
        <dbReference type="ARBA" id="ARBA00023136"/>
    </source>
</evidence>
<dbReference type="PANTHER" id="PTHR45906">
    <property type="entry name" value="ALPHA-N-ACETYL-NEURAMINYL-2,3-BETA-GALACTOSYL-1, 3-N-ACETYL-GALACTOSAMINIDE ALPHA-2,6-SIALYLTRANSFERASE-LIKE"/>
    <property type="match status" value="1"/>
</dbReference>
<evidence type="ECO:0000256" key="1">
    <source>
        <dbReference type="ARBA" id="ARBA00004323"/>
    </source>
</evidence>
<dbReference type="RefSeq" id="XP_038050365.1">
    <property type="nucleotide sequence ID" value="XM_038194437.1"/>
</dbReference>
<dbReference type="Pfam" id="PF00777">
    <property type="entry name" value="Glyco_transf_29"/>
    <property type="match status" value="2"/>
</dbReference>
<evidence type="ECO:0000256" key="5">
    <source>
        <dbReference type="ARBA" id="ARBA00022692"/>
    </source>
</evidence>
<evidence type="ECO:0000256" key="2">
    <source>
        <dbReference type="ARBA" id="ARBA00006003"/>
    </source>
</evidence>
<dbReference type="OMA" id="SGPDECA"/>
<keyword evidence="12" id="KW-1015">Disulfide bond</keyword>
<evidence type="ECO:0000256" key="4">
    <source>
        <dbReference type="ARBA" id="ARBA00022679"/>
    </source>
</evidence>
<accession>A0A913ZH67</accession>
<dbReference type="Proteomes" id="UP000887568">
    <property type="component" value="Unplaced"/>
</dbReference>
<evidence type="ECO:0000256" key="6">
    <source>
        <dbReference type="ARBA" id="ARBA00022968"/>
    </source>
</evidence>
<evidence type="ECO:0000256" key="10">
    <source>
        <dbReference type="ARBA" id="ARBA00023098"/>
    </source>
</evidence>
<dbReference type="GO" id="GO:0000139">
    <property type="term" value="C:Golgi membrane"/>
    <property type="evidence" value="ECO:0007669"/>
    <property type="project" value="UniProtKB-SubCell"/>
</dbReference>
<proteinExistence type="inferred from homology"/>
<dbReference type="PANTHER" id="PTHR45906:SF1">
    <property type="entry name" value="ALPHA-N-ACETYL-NEURAMINYL-2,3-BETA-GALACTOSYL-1, 3-N-ACETYL-GALACTOSAMINIDE ALPHA-2,6-SIALYLTRANSFERASE-LIKE"/>
    <property type="match status" value="1"/>
</dbReference>
<keyword evidence="6" id="KW-0735">Signal-anchor</keyword>
<keyword evidence="13" id="KW-0325">Glycoprotein</keyword>
<protein>
    <recommendedName>
        <fullName evidence="18">Alpha-N-acetylgalactosaminide alpha-2,6-sialyltransferase 3</fullName>
    </recommendedName>
</protein>
<evidence type="ECO:0000256" key="8">
    <source>
        <dbReference type="ARBA" id="ARBA00022989"/>
    </source>
</evidence>
<evidence type="ECO:0000313" key="17">
    <source>
        <dbReference type="Proteomes" id="UP000887568"/>
    </source>
</evidence>
<keyword evidence="7" id="KW-0730">Sialic acid</keyword>
<reference evidence="16" key="1">
    <citation type="submission" date="2022-11" db="UniProtKB">
        <authorList>
            <consortium name="EnsemblMetazoa"/>
        </authorList>
    </citation>
    <scope>IDENTIFICATION</scope>
</reference>
<organism evidence="16 17">
    <name type="scientific">Patiria miniata</name>
    <name type="common">Bat star</name>
    <name type="synonym">Asterina miniata</name>
    <dbReference type="NCBI Taxonomy" id="46514"/>
    <lineage>
        <taxon>Eukaryota</taxon>
        <taxon>Metazoa</taxon>
        <taxon>Echinodermata</taxon>
        <taxon>Eleutherozoa</taxon>
        <taxon>Asterozoa</taxon>
        <taxon>Asteroidea</taxon>
        <taxon>Valvatacea</taxon>
        <taxon>Valvatida</taxon>
        <taxon>Asterinidae</taxon>
        <taxon>Patiria</taxon>
    </lineage>
</organism>
<evidence type="ECO:0000256" key="3">
    <source>
        <dbReference type="ARBA" id="ARBA00022676"/>
    </source>
</evidence>
<feature type="transmembrane region" description="Helical" evidence="15">
    <location>
        <begin position="6"/>
        <end position="27"/>
    </location>
</feature>
<dbReference type="GeneID" id="119723657"/>
<evidence type="ECO:0000256" key="12">
    <source>
        <dbReference type="ARBA" id="ARBA00023157"/>
    </source>
</evidence>
<name>A0A913ZH67_PATMI</name>
<keyword evidence="11 15" id="KW-0472">Membrane</keyword>
<keyword evidence="9" id="KW-0333">Golgi apparatus</keyword>
<evidence type="ECO:0008006" key="18">
    <source>
        <dbReference type="Google" id="ProtNLM"/>
    </source>
</evidence>
<keyword evidence="4" id="KW-0808">Transferase</keyword>
<comment type="subcellular location">
    <subcellularLocation>
        <location evidence="1">Golgi apparatus membrane</location>
        <topology evidence="1">Single-pass type II membrane protein</topology>
    </subcellularLocation>
</comment>